<protein>
    <recommendedName>
        <fullName evidence="1">ATPase BadF/BadG/BcrA/BcrD type domain-containing protein</fullName>
    </recommendedName>
</protein>
<keyword evidence="3" id="KW-1185">Reference proteome</keyword>
<reference evidence="2" key="1">
    <citation type="submission" date="2022-04" db="EMBL/GenBank/DDBJ databases">
        <title>Halobacillus sp. isolated from saltern.</title>
        <authorList>
            <person name="Won M."/>
            <person name="Lee C.-M."/>
            <person name="Woen H.-Y."/>
            <person name="Kwon S.-W."/>
        </authorList>
    </citation>
    <scope>NUCLEOTIDE SEQUENCE</scope>
    <source>
        <strain evidence="2">SSHM10-5</strain>
    </source>
</reference>
<dbReference type="InterPro" id="IPR043129">
    <property type="entry name" value="ATPase_NBD"/>
</dbReference>
<dbReference type="CDD" id="cd24007">
    <property type="entry name" value="ASKHA_NBD_eukNAGK-like"/>
    <property type="match status" value="1"/>
</dbReference>
<evidence type="ECO:0000313" key="2">
    <source>
        <dbReference type="EMBL" id="UOR11621.1"/>
    </source>
</evidence>
<accession>A0ABY4H9S3</accession>
<dbReference type="Gene3D" id="3.30.420.40">
    <property type="match status" value="2"/>
</dbReference>
<dbReference type="PANTHER" id="PTHR43190">
    <property type="entry name" value="N-ACETYL-D-GLUCOSAMINE KINASE"/>
    <property type="match status" value="1"/>
</dbReference>
<evidence type="ECO:0000259" key="1">
    <source>
        <dbReference type="Pfam" id="PF01869"/>
    </source>
</evidence>
<dbReference type="Pfam" id="PF01869">
    <property type="entry name" value="BcrAD_BadFG"/>
    <property type="match status" value="1"/>
</dbReference>
<dbReference type="RefSeq" id="WP_245031759.1">
    <property type="nucleotide sequence ID" value="NZ_CP095075.1"/>
</dbReference>
<sequence length="292" mass="32386">MIIGIDAGGTSTKGALINEREDVLFTFESGYGNPLMNEHKAFQHIENVVSACTQASEEPIDHIVIGMAGYETFKNKMVIPDSWRSSQKIILISDAELAYEAGLPAQEGILTIAGTGSIHVGKKNERLFIRGGWGHLLGDEGGGYDLGRSAVQRVAYTLEMDLKRSAFCQKILTYMGVTDVNGIKAWFYSQDKSGVGELALLVERLANEGNQEALGLLEENACELAVQVQQLYRRMQLDEKAKLVMAGSVLIGSERFQSYFTRNLTCTFREVKRLDRPAYMGAFSIARKKEKW</sequence>
<proteinExistence type="predicted"/>
<dbReference type="InterPro" id="IPR002731">
    <property type="entry name" value="ATPase_BadF"/>
</dbReference>
<organism evidence="2 3">
    <name type="scientific">Halobacillus amylolyticus</name>
    <dbReference type="NCBI Taxonomy" id="2932259"/>
    <lineage>
        <taxon>Bacteria</taxon>
        <taxon>Bacillati</taxon>
        <taxon>Bacillota</taxon>
        <taxon>Bacilli</taxon>
        <taxon>Bacillales</taxon>
        <taxon>Bacillaceae</taxon>
        <taxon>Halobacillus</taxon>
    </lineage>
</organism>
<name>A0ABY4H9S3_9BACI</name>
<dbReference type="SUPFAM" id="SSF53067">
    <property type="entry name" value="Actin-like ATPase domain"/>
    <property type="match status" value="2"/>
</dbReference>
<dbReference type="Proteomes" id="UP000830326">
    <property type="component" value="Chromosome"/>
</dbReference>
<dbReference type="PANTHER" id="PTHR43190:SF3">
    <property type="entry name" value="N-ACETYL-D-GLUCOSAMINE KINASE"/>
    <property type="match status" value="1"/>
</dbReference>
<feature type="domain" description="ATPase BadF/BadG/BcrA/BcrD type" evidence="1">
    <location>
        <begin position="3"/>
        <end position="250"/>
    </location>
</feature>
<dbReference type="InterPro" id="IPR052519">
    <property type="entry name" value="Euk-type_GlcNAc_Kinase"/>
</dbReference>
<evidence type="ECO:0000313" key="3">
    <source>
        <dbReference type="Proteomes" id="UP000830326"/>
    </source>
</evidence>
<gene>
    <name evidence="2" type="ORF">MUO15_18905</name>
</gene>
<dbReference type="EMBL" id="CP095075">
    <property type="protein sequence ID" value="UOR11621.1"/>
    <property type="molecule type" value="Genomic_DNA"/>
</dbReference>